<comment type="similarity">
    <text evidence="2">Belongs to the cytidine and deoxycytidylate deaminase family.</text>
</comment>
<keyword evidence="5 7" id="KW-0862">Zinc</keyword>
<dbReference type="Proteomes" id="UP000094463">
    <property type="component" value="Chromosome"/>
</dbReference>
<organism evidence="9 10">
    <name type="scientific">Salisediminibacterium beveridgei</name>
    <dbReference type="NCBI Taxonomy" id="632773"/>
    <lineage>
        <taxon>Bacteria</taxon>
        <taxon>Bacillati</taxon>
        <taxon>Bacillota</taxon>
        <taxon>Bacilli</taxon>
        <taxon>Bacillales</taxon>
        <taxon>Bacillaceae</taxon>
        <taxon>Salisediminibacterium</taxon>
    </lineage>
</organism>
<accession>A0A1D7QXR2</accession>
<evidence type="ECO:0000313" key="10">
    <source>
        <dbReference type="Proteomes" id="UP000094463"/>
    </source>
</evidence>
<evidence type="ECO:0000256" key="2">
    <source>
        <dbReference type="ARBA" id="ARBA00006576"/>
    </source>
</evidence>
<sequence>MSILKEIKALVNEIPLGVRDDWEQYFMSKAYIASLRSTCGSRRVGAVIVNSLEKDKRNILSTGYNGYPSGQPHCVDGGCPRFEAKKQGLIKSGEYLDEYPCDAFHAEANAMFQMQRRGISTENSVLFSTTFPCRQCAEKINGAGIKTVYYAEGYPDEVAKSYLERYGINVIHVQE</sequence>
<dbReference type="GO" id="GO:0004132">
    <property type="term" value="F:dCMP deaminase activity"/>
    <property type="evidence" value="ECO:0007669"/>
    <property type="project" value="UniProtKB-EC"/>
</dbReference>
<keyword evidence="4 9" id="KW-0378">Hydrolase</keyword>
<dbReference type="InterPro" id="IPR015517">
    <property type="entry name" value="dCMP_deaminase-rel"/>
</dbReference>
<dbReference type="PROSITE" id="PS51747">
    <property type="entry name" value="CYT_DCMP_DEAMINASES_2"/>
    <property type="match status" value="1"/>
</dbReference>
<dbReference type="Gene3D" id="3.40.140.10">
    <property type="entry name" value="Cytidine Deaminase, domain 2"/>
    <property type="match status" value="1"/>
</dbReference>
<name>A0A1D7QXR2_9BACI</name>
<feature type="domain" description="CMP/dCMP-type deaminase" evidence="8">
    <location>
        <begin position="21"/>
        <end position="169"/>
    </location>
</feature>
<protein>
    <submittedName>
        <fullName evidence="9">Deoxycytidylate deaminase</fullName>
        <ecNumber evidence="9">3.5.4.12</ecNumber>
    </submittedName>
</protein>
<evidence type="ECO:0000256" key="3">
    <source>
        <dbReference type="ARBA" id="ARBA00022723"/>
    </source>
</evidence>
<keyword evidence="3 7" id="KW-0479">Metal-binding</keyword>
<dbReference type="STRING" id="632773.BBEV_2467"/>
<dbReference type="InterPro" id="IPR035105">
    <property type="entry name" value="Deoxycytidylate_deaminase_dom"/>
</dbReference>
<dbReference type="GO" id="GO:0008270">
    <property type="term" value="F:zinc ion binding"/>
    <property type="evidence" value="ECO:0007669"/>
    <property type="project" value="InterPro"/>
</dbReference>
<evidence type="ECO:0000256" key="7">
    <source>
        <dbReference type="PIRSR" id="PIRSR006019-2"/>
    </source>
</evidence>
<evidence type="ECO:0000313" key="9">
    <source>
        <dbReference type="EMBL" id="AOM83807.1"/>
    </source>
</evidence>
<dbReference type="KEGG" id="bbev:BBEV_2467"/>
<comment type="cofactor">
    <cofactor evidence="1 7">
        <name>Zn(2+)</name>
        <dbReference type="ChEBI" id="CHEBI:29105"/>
    </cofactor>
</comment>
<dbReference type="RefSeq" id="WP_084007379.1">
    <property type="nucleotide sequence ID" value="NZ_CP012502.1"/>
</dbReference>
<dbReference type="PANTHER" id="PTHR11086:SF18">
    <property type="entry name" value="DEOXYCYTIDYLATE DEAMINASE"/>
    <property type="match status" value="1"/>
</dbReference>
<dbReference type="PATRIC" id="fig|632773.3.peg.2578"/>
<feature type="binding site" evidence="7">
    <location>
        <position position="105"/>
    </location>
    <ligand>
        <name>Zn(2+)</name>
        <dbReference type="ChEBI" id="CHEBI:29105"/>
        <note>catalytic</note>
    </ligand>
</feature>
<evidence type="ECO:0000259" key="8">
    <source>
        <dbReference type="PROSITE" id="PS51747"/>
    </source>
</evidence>
<dbReference type="InterPro" id="IPR002125">
    <property type="entry name" value="CMP_dCMP_dom"/>
</dbReference>
<dbReference type="PROSITE" id="PS00903">
    <property type="entry name" value="CYT_DCMP_DEAMINASES_1"/>
    <property type="match status" value="1"/>
</dbReference>
<feature type="binding site" evidence="7">
    <location>
        <position position="136"/>
    </location>
    <ligand>
        <name>Zn(2+)</name>
        <dbReference type="ChEBI" id="CHEBI:29105"/>
        <note>catalytic</note>
    </ligand>
</feature>
<dbReference type="AlphaFoldDB" id="A0A1D7QXR2"/>
<dbReference type="CDD" id="cd01286">
    <property type="entry name" value="deoxycytidylate_deaminase"/>
    <property type="match status" value="1"/>
</dbReference>
<dbReference type="InterPro" id="IPR016192">
    <property type="entry name" value="APOBEC/CMP_deaminase_Zn-bd"/>
</dbReference>
<evidence type="ECO:0000256" key="6">
    <source>
        <dbReference type="PIRSR" id="PIRSR006019-1"/>
    </source>
</evidence>
<evidence type="ECO:0000256" key="1">
    <source>
        <dbReference type="ARBA" id="ARBA00001947"/>
    </source>
</evidence>
<reference evidence="9 10" key="1">
    <citation type="submission" date="2015-08" db="EMBL/GenBank/DDBJ databases">
        <title>The complete genome sequence of Bacillus beveridgei MLTeJB.</title>
        <authorList>
            <person name="Hanson T.E."/>
            <person name="Mesa C."/>
            <person name="Basesman S.M."/>
            <person name="Oremland R.S."/>
        </authorList>
    </citation>
    <scope>NUCLEOTIDE SEQUENCE [LARGE SCALE GENOMIC DNA]</scope>
    <source>
        <strain evidence="9 10">MLTeJB</strain>
    </source>
</reference>
<dbReference type="InterPro" id="IPR016473">
    <property type="entry name" value="dCMP_deaminase"/>
</dbReference>
<evidence type="ECO:0000256" key="4">
    <source>
        <dbReference type="ARBA" id="ARBA00022801"/>
    </source>
</evidence>
<feature type="binding site" evidence="7">
    <location>
        <position position="133"/>
    </location>
    <ligand>
        <name>Zn(2+)</name>
        <dbReference type="ChEBI" id="CHEBI:29105"/>
        <note>catalytic</note>
    </ligand>
</feature>
<dbReference type="Pfam" id="PF00383">
    <property type="entry name" value="dCMP_cyt_deam_1"/>
    <property type="match status" value="1"/>
</dbReference>
<dbReference type="GO" id="GO:0005737">
    <property type="term" value="C:cytoplasm"/>
    <property type="evidence" value="ECO:0007669"/>
    <property type="project" value="TreeGrafter"/>
</dbReference>
<dbReference type="PIRSF" id="PIRSF006019">
    <property type="entry name" value="dCMP_deaminase"/>
    <property type="match status" value="1"/>
</dbReference>
<gene>
    <name evidence="9" type="primary">comEB</name>
    <name evidence="9" type="ORF">BBEV_2467</name>
</gene>
<feature type="active site" description="Proton donor" evidence="6">
    <location>
        <position position="107"/>
    </location>
</feature>
<keyword evidence="10" id="KW-1185">Reference proteome</keyword>
<dbReference type="EMBL" id="CP012502">
    <property type="protein sequence ID" value="AOM83807.1"/>
    <property type="molecule type" value="Genomic_DNA"/>
</dbReference>
<dbReference type="GO" id="GO:0006220">
    <property type="term" value="P:pyrimidine nucleotide metabolic process"/>
    <property type="evidence" value="ECO:0007669"/>
    <property type="project" value="InterPro"/>
</dbReference>
<dbReference type="OrthoDB" id="9788517at2"/>
<dbReference type="InterPro" id="IPR016193">
    <property type="entry name" value="Cytidine_deaminase-like"/>
</dbReference>
<dbReference type="EC" id="3.5.4.12" evidence="9"/>
<dbReference type="PANTHER" id="PTHR11086">
    <property type="entry name" value="DEOXYCYTIDYLATE DEAMINASE-RELATED"/>
    <property type="match status" value="1"/>
</dbReference>
<evidence type="ECO:0000256" key="5">
    <source>
        <dbReference type="ARBA" id="ARBA00022833"/>
    </source>
</evidence>
<dbReference type="SUPFAM" id="SSF53927">
    <property type="entry name" value="Cytidine deaminase-like"/>
    <property type="match status" value="1"/>
</dbReference>
<proteinExistence type="inferred from homology"/>